<dbReference type="Pfam" id="PF10881">
    <property type="entry name" value="DUF2726"/>
    <property type="match status" value="1"/>
</dbReference>
<evidence type="ECO:0000256" key="1">
    <source>
        <dbReference type="SAM" id="MobiDB-lite"/>
    </source>
</evidence>
<evidence type="ECO:0000313" key="4">
    <source>
        <dbReference type="Proteomes" id="UP000638560"/>
    </source>
</evidence>
<evidence type="ECO:0000259" key="2">
    <source>
        <dbReference type="Pfam" id="PF10881"/>
    </source>
</evidence>
<proteinExistence type="predicted"/>
<feature type="compositionally biased region" description="Polar residues" evidence="1">
    <location>
        <begin position="1"/>
        <end position="12"/>
    </location>
</feature>
<accession>A0ABS0GUN5</accession>
<dbReference type="Proteomes" id="UP000638560">
    <property type="component" value="Unassembled WGS sequence"/>
</dbReference>
<evidence type="ECO:0000313" key="3">
    <source>
        <dbReference type="EMBL" id="MBF9129919.1"/>
    </source>
</evidence>
<keyword evidence="4" id="KW-1185">Reference proteome</keyword>
<sequence length="313" mass="34541">MAKTGNDGSTSARPIRLPDQQGAVDRGATNNGAATLVGGIIERAGRVARPNQRLGQVIPRRPEGITANQWNSASRSSFDFLVSDPGGRAASYAVEFVDPDDQTVQAQRGDRMKHAVCEAVGLELFRIESSTLRPETHGRRIVEYVVDARAFLEAIGDPAEFAELSPSGPRSYRDIVGRLPDGRDGHVNDLGAVARAAAVDAYVNRELVDPILRSLQLDWKDGPAEGWAWLQVRPGAYLFERVRIWQHRFTCGIEPARLAEDLATLAVGERLRQRDGVDAPLVDRDRLTGELDVLRRRRNELENPYAFDHVSFG</sequence>
<dbReference type="RefSeq" id="WP_196201541.1">
    <property type="nucleotide sequence ID" value="NZ_JADPUN010000139.1"/>
</dbReference>
<gene>
    <name evidence="3" type="ORF">I0C86_13240</name>
</gene>
<reference evidence="3 4" key="1">
    <citation type="submission" date="2020-11" db="EMBL/GenBank/DDBJ databases">
        <title>A novel isolate from a Black sea contaminated sediment with potential to produce alkanes: Plantactinospora alkalitolerans sp. nov.</title>
        <authorList>
            <person name="Carro L."/>
            <person name="Veyisoglu A."/>
            <person name="Guven K."/>
            <person name="Schumann P."/>
            <person name="Klenk H.-P."/>
            <person name="Sahin N."/>
        </authorList>
    </citation>
    <scope>NUCLEOTIDE SEQUENCE [LARGE SCALE GENOMIC DNA]</scope>
    <source>
        <strain evidence="3 4">S1510</strain>
    </source>
</reference>
<comment type="caution">
    <text evidence="3">The sequence shown here is derived from an EMBL/GenBank/DDBJ whole genome shotgun (WGS) entry which is preliminary data.</text>
</comment>
<dbReference type="EMBL" id="JADPUN010000139">
    <property type="protein sequence ID" value="MBF9129919.1"/>
    <property type="molecule type" value="Genomic_DNA"/>
</dbReference>
<feature type="domain" description="DUF2726" evidence="2">
    <location>
        <begin position="68"/>
        <end position="132"/>
    </location>
</feature>
<name>A0ABS0GUN5_9ACTN</name>
<protein>
    <submittedName>
        <fullName evidence="3">DUF2726 domain-containing protein</fullName>
    </submittedName>
</protein>
<feature type="region of interest" description="Disordered" evidence="1">
    <location>
        <begin position="1"/>
        <end position="30"/>
    </location>
</feature>
<organism evidence="3 4">
    <name type="scientific">Plantactinospora alkalitolerans</name>
    <dbReference type="NCBI Taxonomy" id="2789879"/>
    <lineage>
        <taxon>Bacteria</taxon>
        <taxon>Bacillati</taxon>
        <taxon>Actinomycetota</taxon>
        <taxon>Actinomycetes</taxon>
        <taxon>Micromonosporales</taxon>
        <taxon>Micromonosporaceae</taxon>
        <taxon>Plantactinospora</taxon>
    </lineage>
</organism>
<dbReference type="InterPro" id="IPR024402">
    <property type="entry name" value="DUF2726"/>
</dbReference>